<dbReference type="EMBL" id="FMCR01000002">
    <property type="protein sequence ID" value="SCE95140.1"/>
    <property type="molecule type" value="Genomic_DNA"/>
</dbReference>
<dbReference type="STRING" id="285676.GA0070561_2678"/>
<accession>A0A1C4WG29</accession>
<proteinExistence type="predicted"/>
<sequence length="66" mass="7306">MTTTGWAGGWSRRSRHRHREFTRLGVVCGGSPLSFSFHGVPDPVETDVLIPISGDRRTAFYGDLSD</sequence>
<organism evidence="1 2">
    <name type="scientific">Micromonospora saelicesensis</name>
    <dbReference type="NCBI Taxonomy" id="285676"/>
    <lineage>
        <taxon>Bacteria</taxon>
        <taxon>Bacillati</taxon>
        <taxon>Actinomycetota</taxon>
        <taxon>Actinomycetes</taxon>
        <taxon>Micromonosporales</taxon>
        <taxon>Micromonosporaceae</taxon>
        <taxon>Micromonospora</taxon>
    </lineage>
</organism>
<dbReference type="Proteomes" id="UP000198864">
    <property type="component" value="Unassembled WGS sequence"/>
</dbReference>
<reference evidence="1 2" key="1">
    <citation type="submission" date="2016-06" db="EMBL/GenBank/DDBJ databases">
        <authorList>
            <person name="Kjaerup R.B."/>
            <person name="Dalgaard T.S."/>
            <person name="Juul-Madsen H.R."/>
        </authorList>
    </citation>
    <scope>NUCLEOTIDE SEQUENCE [LARGE SCALE GENOMIC DNA]</scope>
    <source>
        <strain evidence="1 2">DSM 44871</strain>
    </source>
</reference>
<name>A0A1C4WG29_9ACTN</name>
<dbReference type="AlphaFoldDB" id="A0A1C4WG29"/>
<gene>
    <name evidence="1" type="ORF">GA0070561_2678</name>
</gene>
<protein>
    <submittedName>
        <fullName evidence="1">Uncharacterized protein</fullName>
    </submittedName>
</protein>
<evidence type="ECO:0000313" key="2">
    <source>
        <dbReference type="Proteomes" id="UP000198864"/>
    </source>
</evidence>
<evidence type="ECO:0000313" key="1">
    <source>
        <dbReference type="EMBL" id="SCE95140.1"/>
    </source>
</evidence>